<reference evidence="1 2" key="1">
    <citation type="submission" date="2018-03" db="EMBL/GenBank/DDBJ databases">
        <authorList>
            <person name="Gully D."/>
        </authorList>
    </citation>
    <scope>NUCLEOTIDE SEQUENCE [LARGE SCALE GENOMIC DNA]</scope>
    <source>
        <strain evidence="1">ORS3257</strain>
    </source>
</reference>
<dbReference type="KEGG" id="bvz:BRAD3257_7384"/>
<accession>A0A2U3Q9M8</accession>
<sequence>MQSTMMDVPLSLNHFLERAGTLFSGNEIVSRLPDKSLRRHSYGEFYGRTRSLASALL</sequence>
<name>A0A2U3Q9M8_9BRAD</name>
<dbReference type="EMBL" id="LS398110">
    <property type="protein sequence ID" value="SPP98124.1"/>
    <property type="molecule type" value="Genomic_DNA"/>
</dbReference>
<gene>
    <name evidence="1" type="ORF">BRAD3257_7384</name>
</gene>
<evidence type="ECO:0000313" key="2">
    <source>
        <dbReference type="Proteomes" id="UP000246085"/>
    </source>
</evidence>
<dbReference type="RefSeq" id="WP_197711518.1">
    <property type="nucleotide sequence ID" value="NZ_LS398110.1"/>
</dbReference>
<dbReference type="AlphaFoldDB" id="A0A2U3Q9M8"/>
<evidence type="ECO:0000313" key="1">
    <source>
        <dbReference type="EMBL" id="SPP98124.1"/>
    </source>
</evidence>
<organism evidence="1 2">
    <name type="scientific">Bradyrhizobium vignae</name>
    <dbReference type="NCBI Taxonomy" id="1549949"/>
    <lineage>
        <taxon>Bacteria</taxon>
        <taxon>Pseudomonadati</taxon>
        <taxon>Pseudomonadota</taxon>
        <taxon>Alphaproteobacteria</taxon>
        <taxon>Hyphomicrobiales</taxon>
        <taxon>Nitrobacteraceae</taxon>
        <taxon>Bradyrhizobium</taxon>
    </lineage>
</organism>
<dbReference type="Proteomes" id="UP000246085">
    <property type="component" value="Chromosome BRAD3257"/>
</dbReference>
<proteinExistence type="predicted"/>
<protein>
    <submittedName>
        <fullName evidence="1">Uncharacterized protein</fullName>
    </submittedName>
</protein>